<gene>
    <name evidence="11" type="ORF">GCM10023196_062020</name>
</gene>
<comment type="function">
    <text evidence="6">Catalyzes the glycosylation of 4,4'-diaponeurosporenoate, i.e. the esterification of glucose at the C1'' position with the carboxyl group of 4,4'-diaponeurosporenic acid, to form glycosyl-4,4'-diaponeurosporenoate. This is a step in the biosynthesis of staphyloxanthin, an orange pigment present in most staphylococci strains.</text>
</comment>
<feature type="domain" description="Glycosyltransferase 2-like" evidence="10">
    <location>
        <begin position="10"/>
        <end position="149"/>
    </location>
</feature>
<evidence type="ECO:0000259" key="10">
    <source>
        <dbReference type="Pfam" id="PF00535"/>
    </source>
</evidence>
<evidence type="ECO:0000256" key="3">
    <source>
        <dbReference type="ARBA" id="ARBA00022676"/>
    </source>
</evidence>
<evidence type="ECO:0000256" key="2">
    <source>
        <dbReference type="ARBA" id="ARBA00022475"/>
    </source>
</evidence>
<keyword evidence="5" id="KW-0472">Membrane</keyword>
<evidence type="ECO:0000256" key="5">
    <source>
        <dbReference type="ARBA" id="ARBA00023136"/>
    </source>
</evidence>
<evidence type="ECO:0000256" key="4">
    <source>
        <dbReference type="ARBA" id="ARBA00022679"/>
    </source>
</evidence>
<dbReference type="PANTHER" id="PTHR43646">
    <property type="entry name" value="GLYCOSYLTRANSFERASE"/>
    <property type="match status" value="1"/>
</dbReference>
<dbReference type="PANTHER" id="PTHR43646:SF2">
    <property type="entry name" value="GLYCOSYLTRANSFERASE 2-LIKE DOMAIN-CONTAINING PROTEIN"/>
    <property type="match status" value="1"/>
</dbReference>
<accession>A0ABP8UJ36</accession>
<evidence type="ECO:0000256" key="9">
    <source>
        <dbReference type="ARBA" id="ARBA00040345"/>
    </source>
</evidence>
<keyword evidence="2" id="KW-1003">Cell membrane</keyword>
<evidence type="ECO:0000313" key="11">
    <source>
        <dbReference type="EMBL" id="GAA4631679.1"/>
    </source>
</evidence>
<evidence type="ECO:0000256" key="1">
    <source>
        <dbReference type="ARBA" id="ARBA00004236"/>
    </source>
</evidence>
<comment type="similarity">
    <text evidence="8">Belongs to the glycosyltransferase 2 family. CrtQ subfamily.</text>
</comment>
<name>A0ABP8UJ36_9ACTN</name>
<dbReference type="EMBL" id="BAABHK010000009">
    <property type="protein sequence ID" value="GAA4631679.1"/>
    <property type="molecule type" value="Genomic_DNA"/>
</dbReference>
<comment type="pathway">
    <text evidence="7">Carotenoid biosynthesis; staphyloxanthin biosynthesis; staphyloxanthin from farnesyl diphosphate: step 4/5.</text>
</comment>
<dbReference type="InterPro" id="IPR001173">
    <property type="entry name" value="Glyco_trans_2-like"/>
</dbReference>
<reference evidence="12" key="1">
    <citation type="journal article" date="2019" name="Int. J. Syst. Evol. Microbiol.">
        <title>The Global Catalogue of Microorganisms (GCM) 10K type strain sequencing project: providing services to taxonomists for standard genome sequencing and annotation.</title>
        <authorList>
            <consortium name="The Broad Institute Genomics Platform"/>
            <consortium name="The Broad Institute Genome Sequencing Center for Infectious Disease"/>
            <person name="Wu L."/>
            <person name="Ma J."/>
        </authorList>
    </citation>
    <scope>NUCLEOTIDE SEQUENCE [LARGE SCALE GENOMIC DNA]</scope>
    <source>
        <strain evidence="12">JCM 17939</strain>
    </source>
</reference>
<keyword evidence="4" id="KW-0808">Transferase</keyword>
<comment type="caution">
    <text evidence="11">The sequence shown here is derived from an EMBL/GenBank/DDBJ whole genome shotgun (WGS) entry which is preliminary data.</text>
</comment>
<keyword evidence="12" id="KW-1185">Reference proteome</keyword>
<sequence>MRAIIAPVVSIVIPAHDEARVIGRLLSRLADSGFDIVVVPNGCTDGTADVAASFGVRVVTSPEASKAEALRLGDRAARGFPRVYVDADVELGADDVRALAAALDRPGVLAAAPARVLDMTRRPWPVRWYYDVWTRLPEVRRGLFGRGVIAVGADGHARLARLPGVMADDLAASLAFAVDERAVVEAARVLIHPPRTWGDLLRRRTRAVTGVAQLEEAALGQAGGSARTSVRDLAAMASRDPRLLPRLALFLTVTLLARWRARRSGAATWQRDESSRA</sequence>
<evidence type="ECO:0000256" key="8">
    <source>
        <dbReference type="ARBA" id="ARBA00038120"/>
    </source>
</evidence>
<comment type="subcellular location">
    <subcellularLocation>
        <location evidence="1">Cell membrane</location>
    </subcellularLocation>
</comment>
<proteinExistence type="inferred from homology"/>
<organism evidence="11 12">
    <name type="scientific">Actinoallomurus vinaceus</name>
    <dbReference type="NCBI Taxonomy" id="1080074"/>
    <lineage>
        <taxon>Bacteria</taxon>
        <taxon>Bacillati</taxon>
        <taxon>Actinomycetota</taxon>
        <taxon>Actinomycetes</taxon>
        <taxon>Streptosporangiales</taxon>
        <taxon>Thermomonosporaceae</taxon>
        <taxon>Actinoallomurus</taxon>
    </lineage>
</organism>
<evidence type="ECO:0000256" key="7">
    <source>
        <dbReference type="ARBA" id="ARBA00037904"/>
    </source>
</evidence>
<evidence type="ECO:0000313" key="12">
    <source>
        <dbReference type="Proteomes" id="UP001501442"/>
    </source>
</evidence>
<keyword evidence="3" id="KW-0328">Glycosyltransferase</keyword>
<dbReference type="InterPro" id="IPR029044">
    <property type="entry name" value="Nucleotide-diphossugar_trans"/>
</dbReference>
<dbReference type="Proteomes" id="UP001501442">
    <property type="component" value="Unassembled WGS sequence"/>
</dbReference>
<dbReference type="Gene3D" id="3.90.550.10">
    <property type="entry name" value="Spore Coat Polysaccharide Biosynthesis Protein SpsA, Chain A"/>
    <property type="match status" value="1"/>
</dbReference>
<dbReference type="SUPFAM" id="SSF53448">
    <property type="entry name" value="Nucleotide-diphospho-sugar transferases"/>
    <property type="match status" value="1"/>
</dbReference>
<evidence type="ECO:0000256" key="6">
    <source>
        <dbReference type="ARBA" id="ARBA00037281"/>
    </source>
</evidence>
<protein>
    <recommendedName>
        <fullName evidence="9">4,4'-diaponeurosporenoate glycosyltransferase</fullName>
    </recommendedName>
</protein>
<dbReference type="Pfam" id="PF00535">
    <property type="entry name" value="Glycos_transf_2"/>
    <property type="match status" value="1"/>
</dbReference>